<proteinExistence type="predicted"/>
<dbReference type="PANTHER" id="PTHR43047">
    <property type="entry name" value="TWO-COMPONENT HISTIDINE PROTEIN KINASE"/>
    <property type="match status" value="1"/>
</dbReference>
<evidence type="ECO:0000313" key="10">
    <source>
        <dbReference type="EMBL" id="NWN90561.1"/>
    </source>
</evidence>
<evidence type="ECO:0000256" key="2">
    <source>
        <dbReference type="ARBA" id="ARBA00004370"/>
    </source>
</evidence>
<dbReference type="InterPro" id="IPR036097">
    <property type="entry name" value="HisK_dim/P_sf"/>
</dbReference>
<evidence type="ECO:0000256" key="3">
    <source>
        <dbReference type="ARBA" id="ARBA00012438"/>
    </source>
</evidence>
<comment type="caution">
    <text evidence="10">The sequence shown here is derived from an EMBL/GenBank/DDBJ whole genome shotgun (WGS) entry which is preliminary data.</text>
</comment>
<dbReference type="InterPro" id="IPR003661">
    <property type="entry name" value="HisK_dim/P_dom"/>
</dbReference>
<dbReference type="InterPro" id="IPR005467">
    <property type="entry name" value="His_kinase_dom"/>
</dbReference>
<dbReference type="InterPro" id="IPR004358">
    <property type="entry name" value="Sig_transdc_His_kin-like_C"/>
</dbReference>
<keyword evidence="7" id="KW-0812">Transmembrane</keyword>
<dbReference type="SMART" id="SM00387">
    <property type="entry name" value="HATPase_c"/>
    <property type="match status" value="1"/>
</dbReference>
<feature type="domain" description="Histidine kinase" evidence="8">
    <location>
        <begin position="278"/>
        <end position="501"/>
    </location>
</feature>
<feature type="domain" description="HAMP" evidence="9">
    <location>
        <begin position="195"/>
        <end position="249"/>
    </location>
</feature>
<dbReference type="InterPro" id="IPR003594">
    <property type="entry name" value="HATPase_dom"/>
</dbReference>
<evidence type="ECO:0000256" key="6">
    <source>
        <dbReference type="ARBA" id="ARBA00022777"/>
    </source>
</evidence>
<dbReference type="PANTHER" id="PTHR43047:SF71">
    <property type="entry name" value="HISTIDINE KINASE CONTAINING CHEY-HOMOLOGOUS RECEIVER DOMAIN-RELATED"/>
    <property type="match status" value="1"/>
</dbReference>
<comment type="catalytic activity">
    <reaction evidence="1">
        <text>ATP + protein L-histidine = ADP + protein N-phospho-L-histidine.</text>
        <dbReference type="EC" id="2.7.13.3"/>
    </reaction>
</comment>
<dbReference type="Proteomes" id="UP000536442">
    <property type="component" value="Unassembled WGS sequence"/>
</dbReference>
<dbReference type="GO" id="GO:0009927">
    <property type="term" value="F:histidine phosphotransfer kinase activity"/>
    <property type="evidence" value="ECO:0007669"/>
    <property type="project" value="TreeGrafter"/>
</dbReference>
<feature type="transmembrane region" description="Helical" evidence="7">
    <location>
        <begin position="171"/>
        <end position="194"/>
    </location>
</feature>
<dbReference type="SUPFAM" id="SSF55874">
    <property type="entry name" value="ATPase domain of HSP90 chaperone/DNA topoisomerase II/histidine kinase"/>
    <property type="match status" value="1"/>
</dbReference>
<keyword evidence="6 10" id="KW-0418">Kinase</keyword>
<protein>
    <recommendedName>
        <fullName evidence="3">histidine kinase</fullName>
        <ecNumber evidence="3">2.7.13.3</ecNumber>
    </recommendedName>
</protein>
<dbReference type="CDD" id="cd00082">
    <property type="entry name" value="HisKA"/>
    <property type="match status" value="1"/>
</dbReference>
<dbReference type="GO" id="GO:0000155">
    <property type="term" value="F:phosphorelay sensor kinase activity"/>
    <property type="evidence" value="ECO:0007669"/>
    <property type="project" value="InterPro"/>
</dbReference>
<evidence type="ECO:0000259" key="9">
    <source>
        <dbReference type="PROSITE" id="PS50885"/>
    </source>
</evidence>
<dbReference type="PROSITE" id="PS50109">
    <property type="entry name" value="HIS_KIN"/>
    <property type="match status" value="1"/>
</dbReference>
<keyword evidence="5" id="KW-0808">Transferase</keyword>
<comment type="subcellular location">
    <subcellularLocation>
        <location evidence="2">Membrane</location>
    </subcellularLocation>
</comment>
<organism evidence="10 11">
    <name type="scientific">Marinobacter adhaerens</name>
    <dbReference type="NCBI Taxonomy" id="1033846"/>
    <lineage>
        <taxon>Bacteria</taxon>
        <taxon>Pseudomonadati</taxon>
        <taxon>Pseudomonadota</taxon>
        <taxon>Gammaproteobacteria</taxon>
        <taxon>Pseudomonadales</taxon>
        <taxon>Marinobacteraceae</taxon>
        <taxon>Marinobacter</taxon>
    </lineage>
</organism>
<dbReference type="Pfam" id="PF00512">
    <property type="entry name" value="HisKA"/>
    <property type="match status" value="1"/>
</dbReference>
<gene>
    <name evidence="10" type="ORF">HLV39_03475</name>
</gene>
<dbReference type="EMBL" id="JABEVQ010000002">
    <property type="protein sequence ID" value="NWN90561.1"/>
    <property type="molecule type" value="Genomic_DNA"/>
</dbReference>
<keyword evidence="11" id="KW-1185">Reference proteome</keyword>
<dbReference type="Gene3D" id="3.30.565.10">
    <property type="entry name" value="Histidine kinase-like ATPase, C-terminal domain"/>
    <property type="match status" value="1"/>
</dbReference>
<dbReference type="SMART" id="SM00388">
    <property type="entry name" value="HisKA"/>
    <property type="match status" value="1"/>
</dbReference>
<evidence type="ECO:0000256" key="5">
    <source>
        <dbReference type="ARBA" id="ARBA00022679"/>
    </source>
</evidence>
<dbReference type="PROSITE" id="PS50885">
    <property type="entry name" value="HAMP"/>
    <property type="match status" value="1"/>
</dbReference>
<evidence type="ECO:0000259" key="8">
    <source>
        <dbReference type="PROSITE" id="PS50109"/>
    </source>
</evidence>
<evidence type="ECO:0000256" key="1">
    <source>
        <dbReference type="ARBA" id="ARBA00000085"/>
    </source>
</evidence>
<dbReference type="EC" id="2.7.13.3" evidence="3"/>
<dbReference type="Gene3D" id="1.10.287.130">
    <property type="match status" value="1"/>
</dbReference>
<evidence type="ECO:0000313" key="11">
    <source>
        <dbReference type="Proteomes" id="UP000536442"/>
    </source>
</evidence>
<dbReference type="AlphaFoldDB" id="A0A851HX42"/>
<dbReference type="InterPro" id="IPR036890">
    <property type="entry name" value="HATPase_C_sf"/>
</dbReference>
<feature type="transmembrane region" description="Helical" evidence="7">
    <location>
        <begin position="14"/>
        <end position="33"/>
    </location>
</feature>
<dbReference type="Pfam" id="PF02518">
    <property type="entry name" value="HATPase_c"/>
    <property type="match status" value="1"/>
</dbReference>
<dbReference type="GO" id="GO:0005886">
    <property type="term" value="C:plasma membrane"/>
    <property type="evidence" value="ECO:0007669"/>
    <property type="project" value="TreeGrafter"/>
</dbReference>
<keyword evidence="7" id="KW-1133">Transmembrane helix</keyword>
<name>A0A851HX42_9GAMM</name>
<reference evidence="10 11" key="1">
    <citation type="submission" date="2020-03" db="EMBL/GenBank/DDBJ databases">
        <title>Metagenomic, metatranscriptomic, and metabolomic analyses revealed the key microbes and metabolic features during the fermentation of ganjang, Korean traditional soy sauce.</title>
        <authorList>
            <person name="Chun B.H."/>
            <person name="Jeon C.O."/>
        </authorList>
    </citation>
    <scope>NUCLEOTIDE SEQUENCE [LARGE SCALE GENOMIC DNA]</scope>
    <source>
        <strain evidence="10 11">KG14</strain>
    </source>
</reference>
<dbReference type="InterPro" id="IPR003660">
    <property type="entry name" value="HAMP_dom"/>
</dbReference>
<keyword evidence="4" id="KW-0597">Phosphoprotein</keyword>
<dbReference type="PRINTS" id="PR00344">
    <property type="entry name" value="BCTRLSENSOR"/>
</dbReference>
<evidence type="ECO:0000256" key="7">
    <source>
        <dbReference type="SAM" id="Phobius"/>
    </source>
</evidence>
<dbReference type="SUPFAM" id="SSF47384">
    <property type="entry name" value="Homodimeric domain of signal transducing histidine kinase"/>
    <property type="match status" value="1"/>
</dbReference>
<sequence length="508" mass="55796">MSKRYKAPSMSRRLLYLGAVPSIVMFVALMGFFTSARLDDAQRDLSDTHQLLADSLAPSLEYTVVSGNTSALQDILSGSVRSSKANWIRVIDVAGEQVGMASAGGATPAPKADGFQVYEAEILQKPVTLGDHNQKTLWFQPEQGMGQGVLRVGMVQVGVSNNVLDERRNEIFWSSVAMGLFLLVCTIVVIKYTLKPVLSPIKAVSGRIGRLIEGDYQVNTVNQRGNTREIIAIEQQLNELAQHLENLRASRDQTLAVSEQARDKAESASNAKSDFLATMSQELRIPLTGVLAMIDQTEQEPLSQEQQQHLQTARQSTEDLLTVISDILDYASLDSDGLIREYQPFNLRTLITNCVASYRHVAEKHKLTLRLQFYGDWPEVPLVSGDGPRIRQIIAFLIDNAIKFTSNEMVSVEVGCLGVDDNGLWLRCAISDSGSGLAHEQVTDVVSNEEQSASDETHRTYNSGMGLSLVQRLVELLGGRVQVDTGPGKSASFCFELPLKHVSQKDSV</sequence>
<accession>A0A851HX42</accession>
<evidence type="ECO:0000256" key="4">
    <source>
        <dbReference type="ARBA" id="ARBA00022553"/>
    </source>
</evidence>
<keyword evidence="7" id="KW-0472">Membrane</keyword>